<dbReference type="Gene3D" id="1.10.510.10">
    <property type="entry name" value="Transferase(Phosphotransferase) domain 1"/>
    <property type="match status" value="1"/>
</dbReference>
<dbReference type="AlphaFoldDB" id="A0A9P7QCF9"/>
<evidence type="ECO:0000313" key="1">
    <source>
        <dbReference type="EMBL" id="KAG6289155.1"/>
    </source>
</evidence>
<evidence type="ECO:0000313" key="2">
    <source>
        <dbReference type="Proteomes" id="UP000707071"/>
    </source>
</evidence>
<dbReference type="InterPro" id="IPR011009">
    <property type="entry name" value="Kinase-like_dom_sf"/>
</dbReference>
<sequence length="74" mass="8746">MNEYWGGPFFDDDGCMIRKDLIKEGKMLPHLLTELTEKDKNQLLNLVADMIQWLPEHRKTAAELLKDPFFDHED</sequence>
<organism evidence="1 2">
    <name type="scientific">Claviceps aff. purpurea</name>
    <dbReference type="NCBI Taxonomy" id="1967640"/>
    <lineage>
        <taxon>Eukaryota</taxon>
        <taxon>Fungi</taxon>
        <taxon>Dikarya</taxon>
        <taxon>Ascomycota</taxon>
        <taxon>Pezizomycotina</taxon>
        <taxon>Sordariomycetes</taxon>
        <taxon>Hypocreomycetidae</taxon>
        <taxon>Hypocreales</taxon>
        <taxon>Clavicipitaceae</taxon>
        <taxon>Claviceps</taxon>
    </lineage>
</organism>
<protein>
    <submittedName>
        <fullName evidence="1">Uncharacterized protein</fullName>
    </submittedName>
</protein>
<gene>
    <name evidence="1" type="ORF">E4U09_005155</name>
</gene>
<keyword evidence="2" id="KW-1185">Reference proteome</keyword>
<comment type="caution">
    <text evidence="1">The sequence shown here is derived from an EMBL/GenBank/DDBJ whole genome shotgun (WGS) entry which is preliminary data.</text>
</comment>
<reference evidence="1 2" key="1">
    <citation type="journal article" date="2020" name="bioRxiv">
        <title>Whole genome comparisons of ergot fungi reveals the divergence and evolution of species within the genus Claviceps are the result of varying mechanisms driving genome evolution and host range expansion.</title>
        <authorList>
            <person name="Wyka S.A."/>
            <person name="Mondo S.J."/>
            <person name="Liu M."/>
            <person name="Dettman J."/>
            <person name="Nalam V."/>
            <person name="Broders K.D."/>
        </authorList>
    </citation>
    <scope>NUCLEOTIDE SEQUENCE [LARGE SCALE GENOMIC DNA]</scope>
    <source>
        <strain evidence="1 2">Clav52</strain>
    </source>
</reference>
<name>A0A9P7QCF9_9HYPO</name>
<dbReference type="Proteomes" id="UP000707071">
    <property type="component" value="Unassembled WGS sequence"/>
</dbReference>
<proteinExistence type="predicted"/>
<dbReference type="EMBL" id="SRRH01000426">
    <property type="protein sequence ID" value="KAG6289155.1"/>
    <property type="molecule type" value="Genomic_DNA"/>
</dbReference>
<accession>A0A9P7QCF9</accession>
<dbReference type="SUPFAM" id="SSF56112">
    <property type="entry name" value="Protein kinase-like (PK-like)"/>
    <property type="match status" value="1"/>
</dbReference>